<evidence type="ECO:0000256" key="3">
    <source>
        <dbReference type="ARBA" id="ARBA00022759"/>
    </source>
</evidence>
<dbReference type="STRING" id="1801732.A2814_01490"/>
<evidence type="ECO:0000256" key="2">
    <source>
        <dbReference type="ARBA" id="ARBA00022722"/>
    </source>
</evidence>
<accession>A0A1F6URI1</accession>
<keyword evidence="1" id="KW-0819">tRNA processing</keyword>
<keyword evidence="5" id="KW-0694">RNA-binding</keyword>
<dbReference type="Gene3D" id="3.30.230.10">
    <property type="match status" value="1"/>
</dbReference>
<dbReference type="GO" id="GO:0000049">
    <property type="term" value="F:tRNA binding"/>
    <property type="evidence" value="ECO:0007669"/>
    <property type="project" value="InterPro"/>
</dbReference>
<dbReference type="InterPro" id="IPR000100">
    <property type="entry name" value="RNase_P"/>
</dbReference>
<evidence type="ECO:0000256" key="5">
    <source>
        <dbReference type="ARBA" id="ARBA00022884"/>
    </source>
</evidence>
<protein>
    <submittedName>
        <fullName evidence="6">Uncharacterized protein</fullName>
    </submittedName>
</protein>
<reference evidence="6 7" key="1">
    <citation type="journal article" date="2016" name="Nat. Commun.">
        <title>Thousands of microbial genomes shed light on interconnected biogeochemical processes in an aquifer system.</title>
        <authorList>
            <person name="Anantharaman K."/>
            <person name="Brown C.T."/>
            <person name="Hug L.A."/>
            <person name="Sharon I."/>
            <person name="Castelle C.J."/>
            <person name="Probst A.J."/>
            <person name="Thomas B.C."/>
            <person name="Singh A."/>
            <person name="Wilkins M.J."/>
            <person name="Karaoz U."/>
            <person name="Brodie E.L."/>
            <person name="Williams K.H."/>
            <person name="Hubbard S.S."/>
            <person name="Banfield J.F."/>
        </authorList>
    </citation>
    <scope>NUCLEOTIDE SEQUENCE [LARGE SCALE GENOMIC DNA]</scope>
</reference>
<dbReference type="InterPro" id="IPR020568">
    <property type="entry name" value="Ribosomal_Su5_D2-typ_SF"/>
</dbReference>
<organism evidence="6 7">
    <name type="scientific">Candidatus Nomurabacteria bacterium RIFCSPHIGHO2_01_FULL_38_19</name>
    <dbReference type="NCBI Taxonomy" id="1801732"/>
    <lineage>
        <taxon>Bacteria</taxon>
        <taxon>Candidatus Nomuraibacteriota</taxon>
    </lineage>
</organism>
<keyword evidence="4" id="KW-0378">Hydrolase</keyword>
<dbReference type="GO" id="GO:0008033">
    <property type="term" value="P:tRNA processing"/>
    <property type="evidence" value="ECO:0007669"/>
    <property type="project" value="UniProtKB-KW"/>
</dbReference>
<name>A0A1F6URI1_9BACT</name>
<dbReference type="AlphaFoldDB" id="A0A1F6URI1"/>
<proteinExistence type="predicted"/>
<evidence type="ECO:0000313" key="6">
    <source>
        <dbReference type="EMBL" id="OGI59959.1"/>
    </source>
</evidence>
<dbReference type="EMBL" id="MFTI01000020">
    <property type="protein sequence ID" value="OGI59959.1"/>
    <property type="molecule type" value="Genomic_DNA"/>
</dbReference>
<keyword evidence="3" id="KW-0255">Endonuclease</keyword>
<dbReference type="SUPFAM" id="SSF54211">
    <property type="entry name" value="Ribosomal protein S5 domain 2-like"/>
    <property type="match status" value="1"/>
</dbReference>
<keyword evidence="2" id="KW-0540">Nuclease</keyword>
<dbReference type="Proteomes" id="UP000177869">
    <property type="component" value="Unassembled WGS sequence"/>
</dbReference>
<sequence length="115" mass="13174">MLPKKNRADTKTVERIFKACPPTGREGSFFNSANLTFKFIMTRDSAPPRISFIAPKSIAKIAVQRNFLRRCGYIALQKHIDKFPAGLLGVFIFKKYQDDILILEDEIKNILNKIN</sequence>
<evidence type="ECO:0000256" key="1">
    <source>
        <dbReference type="ARBA" id="ARBA00022694"/>
    </source>
</evidence>
<dbReference type="Pfam" id="PF00825">
    <property type="entry name" value="Ribonuclease_P"/>
    <property type="match status" value="1"/>
</dbReference>
<comment type="caution">
    <text evidence="6">The sequence shown here is derived from an EMBL/GenBank/DDBJ whole genome shotgun (WGS) entry which is preliminary data.</text>
</comment>
<dbReference type="InterPro" id="IPR014721">
    <property type="entry name" value="Ribsml_uS5_D2-typ_fold_subgr"/>
</dbReference>
<dbReference type="GO" id="GO:0004526">
    <property type="term" value="F:ribonuclease P activity"/>
    <property type="evidence" value="ECO:0007669"/>
    <property type="project" value="InterPro"/>
</dbReference>
<evidence type="ECO:0000313" key="7">
    <source>
        <dbReference type="Proteomes" id="UP000177869"/>
    </source>
</evidence>
<evidence type="ECO:0000256" key="4">
    <source>
        <dbReference type="ARBA" id="ARBA00022801"/>
    </source>
</evidence>
<gene>
    <name evidence="6" type="ORF">A2814_01490</name>
</gene>